<dbReference type="EMBL" id="FRXN01000003">
    <property type="protein sequence ID" value="SHO62958.1"/>
    <property type="molecule type" value="Genomic_DNA"/>
</dbReference>
<accession>A0A1M7ZDJ2</accession>
<dbReference type="Pfam" id="PF03781">
    <property type="entry name" value="FGE-sulfatase"/>
    <property type="match status" value="1"/>
</dbReference>
<dbReference type="InterPro" id="IPR042095">
    <property type="entry name" value="SUMF_sf"/>
</dbReference>
<dbReference type="PANTHER" id="PTHR23150:SF19">
    <property type="entry name" value="FORMYLGLYCINE-GENERATING ENZYME"/>
    <property type="match status" value="1"/>
</dbReference>
<dbReference type="InterPro" id="IPR051043">
    <property type="entry name" value="Sulfatase_Mod_Factor_Kinase"/>
</dbReference>
<reference evidence="3" key="1">
    <citation type="submission" date="2016-12" db="EMBL/GenBank/DDBJ databases">
        <authorList>
            <person name="Varghese N."/>
            <person name="Submissions S."/>
        </authorList>
    </citation>
    <scope>NUCLEOTIDE SEQUENCE [LARGE SCALE GENOMIC DNA]</scope>
    <source>
        <strain evidence="3">DSM 25035</strain>
    </source>
</reference>
<feature type="domain" description="Sulfatase-modifying factor enzyme-like" evidence="1">
    <location>
        <begin position="279"/>
        <end position="525"/>
    </location>
</feature>
<dbReference type="InterPro" id="IPR005532">
    <property type="entry name" value="SUMF_dom"/>
</dbReference>
<proteinExistence type="predicted"/>
<dbReference type="Gene3D" id="3.90.1580.10">
    <property type="entry name" value="paralog of FGE (formylglycine-generating enzyme)"/>
    <property type="match status" value="1"/>
</dbReference>
<name>A0A1M7ZDJ2_9BACT</name>
<evidence type="ECO:0000313" key="2">
    <source>
        <dbReference type="EMBL" id="SHO62958.1"/>
    </source>
</evidence>
<dbReference type="Proteomes" id="UP000184609">
    <property type="component" value="Unassembled WGS sequence"/>
</dbReference>
<protein>
    <submittedName>
        <fullName evidence="2">Formylglycine-generating enzyme, required for sulfatase activity, contains SUMF1/FGE domain</fullName>
    </submittedName>
</protein>
<dbReference type="GO" id="GO:0120147">
    <property type="term" value="F:formylglycine-generating oxidase activity"/>
    <property type="evidence" value="ECO:0007669"/>
    <property type="project" value="TreeGrafter"/>
</dbReference>
<keyword evidence="3" id="KW-1185">Reference proteome</keyword>
<evidence type="ECO:0000259" key="1">
    <source>
        <dbReference type="Pfam" id="PF03781"/>
    </source>
</evidence>
<sequence>MHFTPPMLNLNKLIKPEFAIFRVAELFKEKIKREFATAFFNGYGTEINIMAPGQPDWVEEQYFFLGKTSRILRENTFNFTSRGYTPLLPTTADNIWVNEWKADEKTVYTIYSTIPQGYKGNLFEVKPDEKSHFVDIWYHENLEPIQVNGKWMVEAKTDAFPEYELGTNNEGAVDCIAQFPIILEGKIDGDFILFSSTRNKGEIRLWAGSPSYQNEAVILEAKNQSIRISEHFGRYEGDFVLQYLEEGILKDEIILNLKPGTPRRISFSRKTGIPQEGPNQMVMVPSGKFEYKTTNGDAFIPYPKQDEGKLIDMESFWMDQFPVTNSDFEEFLVASRYQPTDPSNFLKHWENGKIPKGIENLPVIYVSLEDAKAYADWAGKRLPTEAEWQYAAQAGEDREWPWNQKTPVTRRLEPVTETLTFVHLEGIDSTLVNLGNGKLDPVGVHPKGANPWGIQDLVGSVWQLTQDEYQSGSHKYIILKGGSYFKPSGSWWYVQGGPRELTHRQQLLRVSQGFERNATVGFRCVMDAN</sequence>
<dbReference type="AlphaFoldDB" id="A0A1M7ZDJ2"/>
<dbReference type="PANTHER" id="PTHR23150">
    <property type="entry name" value="SULFATASE MODIFYING FACTOR 1, 2"/>
    <property type="match status" value="1"/>
</dbReference>
<evidence type="ECO:0000313" key="3">
    <source>
        <dbReference type="Proteomes" id="UP000184609"/>
    </source>
</evidence>
<organism evidence="2 3">
    <name type="scientific">Algoriphagus zhangzhouensis</name>
    <dbReference type="NCBI Taxonomy" id="1073327"/>
    <lineage>
        <taxon>Bacteria</taxon>
        <taxon>Pseudomonadati</taxon>
        <taxon>Bacteroidota</taxon>
        <taxon>Cytophagia</taxon>
        <taxon>Cytophagales</taxon>
        <taxon>Cyclobacteriaceae</taxon>
        <taxon>Algoriphagus</taxon>
    </lineage>
</organism>
<dbReference type="SUPFAM" id="SSF56436">
    <property type="entry name" value="C-type lectin-like"/>
    <property type="match status" value="1"/>
</dbReference>
<dbReference type="InterPro" id="IPR016187">
    <property type="entry name" value="CTDL_fold"/>
</dbReference>
<dbReference type="STRING" id="1073327.SAMN04488108_2427"/>
<gene>
    <name evidence="2" type="ORF">SAMN04488108_2427</name>
</gene>